<dbReference type="RefSeq" id="WP_057857895.1">
    <property type="nucleotide sequence ID" value="NZ_LLYB01000057.1"/>
</dbReference>
<dbReference type="OrthoDB" id="9789777at2"/>
<keyword evidence="1" id="KW-0732">Signal</keyword>
<dbReference type="Proteomes" id="UP000051660">
    <property type="component" value="Unassembled WGS sequence"/>
</dbReference>
<dbReference type="SUPFAM" id="SSF52499">
    <property type="entry name" value="Isochorismatase-like hydrolases"/>
    <property type="match status" value="1"/>
</dbReference>
<accession>A0A0R3MZI8</accession>
<proteinExistence type="predicted"/>
<feature type="signal peptide" evidence="1">
    <location>
        <begin position="1"/>
        <end position="32"/>
    </location>
</feature>
<reference evidence="2 3" key="1">
    <citation type="submission" date="2014-03" db="EMBL/GenBank/DDBJ databases">
        <title>Bradyrhizobium valentinum sp. nov., isolated from effective nodules of Lupinus mariae-josephae, a lupine endemic of basic-lime soils in Eastern Spain.</title>
        <authorList>
            <person name="Duran D."/>
            <person name="Rey L."/>
            <person name="Navarro A."/>
            <person name="Busquets A."/>
            <person name="Imperial J."/>
            <person name="Ruiz-Argueso T."/>
        </authorList>
    </citation>
    <scope>NUCLEOTIDE SEQUENCE [LARGE SCALE GENOMIC DNA]</scope>
    <source>
        <strain evidence="2 3">CCBAU 23086</strain>
    </source>
</reference>
<dbReference type="AlphaFoldDB" id="A0A0R3MZI8"/>
<dbReference type="InterPro" id="IPR036380">
    <property type="entry name" value="Isochorismatase-like_sf"/>
</dbReference>
<evidence type="ECO:0000313" key="2">
    <source>
        <dbReference type="EMBL" id="KRR25227.1"/>
    </source>
</evidence>
<comment type="caution">
    <text evidence="2">The sequence shown here is derived from an EMBL/GenBank/DDBJ whole genome shotgun (WGS) entry which is preliminary data.</text>
</comment>
<evidence type="ECO:0000256" key="1">
    <source>
        <dbReference type="SAM" id="SignalP"/>
    </source>
</evidence>
<feature type="chain" id="PRO_5006444865" evidence="1">
    <location>
        <begin position="33"/>
        <end position="179"/>
    </location>
</feature>
<name>A0A0R3MZI8_9BRAD</name>
<evidence type="ECO:0000313" key="3">
    <source>
        <dbReference type="Proteomes" id="UP000051660"/>
    </source>
</evidence>
<organism evidence="2 3">
    <name type="scientific">Bradyrhizobium lablabi</name>
    <dbReference type="NCBI Taxonomy" id="722472"/>
    <lineage>
        <taxon>Bacteria</taxon>
        <taxon>Pseudomonadati</taxon>
        <taxon>Pseudomonadota</taxon>
        <taxon>Alphaproteobacteria</taxon>
        <taxon>Hyphomicrobiales</taxon>
        <taxon>Nitrobacteraceae</taxon>
        <taxon>Bradyrhizobium</taxon>
    </lineage>
</organism>
<protein>
    <submittedName>
        <fullName evidence="2">Uncharacterized protein</fullName>
    </submittedName>
</protein>
<sequence length="179" mass="19230">MEQACAEACARIRASLVLLAAAIDIFAIPVHAAREGHHDGGGDERADLFRWIDAKPLSLWQDPTFSESAGISDASIIFLGGAWLEEDLLIAALEGVRRGYDVRLLADLSVPRLEIDRSLALDRLAIHGVPAMTLRQRTDAARDPVVACPAFPKLADMNSSVQAANIGHWHAASRSSDAA</sequence>
<dbReference type="EMBL" id="LLYB01000057">
    <property type="protein sequence ID" value="KRR25227.1"/>
    <property type="molecule type" value="Genomic_DNA"/>
</dbReference>
<gene>
    <name evidence="2" type="ORF">CQ14_09410</name>
</gene>